<feature type="domain" description="C4-type zinc ribbon" evidence="2">
    <location>
        <begin position="198"/>
        <end position="230"/>
    </location>
</feature>
<evidence type="ECO:0000313" key="3">
    <source>
        <dbReference type="EMBL" id="SFV66957.1"/>
    </source>
</evidence>
<dbReference type="PANTHER" id="PTHR39082:SF1">
    <property type="entry name" value="SCAVENGER RECEPTOR CLASS A MEMBER 3"/>
    <property type="match status" value="1"/>
</dbReference>
<evidence type="ECO:0000259" key="2">
    <source>
        <dbReference type="Pfam" id="PF02591"/>
    </source>
</evidence>
<keyword evidence="1" id="KW-0175">Coiled coil</keyword>
<dbReference type="AlphaFoldDB" id="A0A1W1CMN7"/>
<dbReference type="Pfam" id="PF02591">
    <property type="entry name" value="Zn_ribbon_9"/>
    <property type="match status" value="1"/>
</dbReference>
<organism evidence="3">
    <name type="scientific">hydrothermal vent metagenome</name>
    <dbReference type="NCBI Taxonomy" id="652676"/>
    <lineage>
        <taxon>unclassified sequences</taxon>
        <taxon>metagenomes</taxon>
        <taxon>ecological metagenomes</taxon>
    </lineage>
</organism>
<evidence type="ECO:0000256" key="1">
    <source>
        <dbReference type="SAM" id="Coils"/>
    </source>
</evidence>
<dbReference type="InterPro" id="IPR003743">
    <property type="entry name" value="Zf-RING_7"/>
</dbReference>
<feature type="coiled-coil region" evidence="1">
    <location>
        <begin position="32"/>
        <end position="170"/>
    </location>
</feature>
<dbReference type="PANTHER" id="PTHR39082">
    <property type="entry name" value="PHOSPHOLIPASE C-BETA-2-RELATED"/>
    <property type="match status" value="1"/>
</dbReference>
<dbReference type="InterPro" id="IPR052376">
    <property type="entry name" value="Oxidative_Scav/Glycosyltrans"/>
</dbReference>
<proteinExistence type="predicted"/>
<name>A0A1W1CMN7_9ZZZZ</name>
<sequence>MNKHLQQLIDLSIIDKEIDAFEPQIEEANYNYKAALAKTKSIESDIENLTNEIKEEEVKKAKNELHLAELSQKLEEIAKKSSEVKTEREMKSLQLEEEIAKEQVTFANEEIQRLEKIIELKKEQIESAKVTFEELHANLENVKADVDVKLEKINNERQEVFKKKEKLLAEINQKGLAFYQKIRRWAKNTTVVPVEEQACMGCHMIISDKVYADVIKGEDITTCPHCGRILYMKANEEE</sequence>
<gene>
    <name evidence="3" type="ORF">MNB_SM-5-516</name>
</gene>
<accession>A0A1W1CMN7</accession>
<reference evidence="3" key="1">
    <citation type="submission" date="2016-10" db="EMBL/GenBank/DDBJ databases">
        <authorList>
            <person name="de Groot N.N."/>
        </authorList>
    </citation>
    <scope>NUCLEOTIDE SEQUENCE</scope>
</reference>
<dbReference type="Gene3D" id="1.10.287.1490">
    <property type="match status" value="1"/>
</dbReference>
<protein>
    <recommendedName>
        <fullName evidence="2">C4-type zinc ribbon domain-containing protein</fullName>
    </recommendedName>
</protein>
<dbReference type="EMBL" id="FPHH01000096">
    <property type="protein sequence ID" value="SFV66957.1"/>
    <property type="molecule type" value="Genomic_DNA"/>
</dbReference>